<organism evidence="9 10">
    <name type="scientific">Buchnera aphidicola</name>
    <name type="common">Macrosiphoniella sanborni</name>
    <dbReference type="NCBI Taxonomy" id="1241865"/>
    <lineage>
        <taxon>Bacteria</taxon>
        <taxon>Pseudomonadati</taxon>
        <taxon>Pseudomonadota</taxon>
        <taxon>Gammaproteobacteria</taxon>
        <taxon>Enterobacterales</taxon>
        <taxon>Erwiniaceae</taxon>
        <taxon>Buchnera</taxon>
    </lineage>
</organism>
<dbReference type="GO" id="GO:0042597">
    <property type="term" value="C:periplasmic space"/>
    <property type="evidence" value="ECO:0007669"/>
    <property type="project" value="UniProtKB-SubCell"/>
</dbReference>
<evidence type="ECO:0000256" key="3">
    <source>
        <dbReference type="ARBA" id="ARBA00014754"/>
    </source>
</evidence>
<keyword evidence="7" id="KW-1005">Bacterial flagellum biogenesis</keyword>
<dbReference type="GO" id="GO:0044780">
    <property type="term" value="P:bacterial-type flagellum assembly"/>
    <property type="evidence" value="ECO:0007669"/>
    <property type="project" value="InterPro"/>
</dbReference>
<reference evidence="9 10" key="1">
    <citation type="submission" date="2018-12" db="EMBL/GenBank/DDBJ databases">
        <authorList>
            <person name="Chong R.A."/>
        </authorList>
    </citation>
    <scope>NUCLEOTIDE SEQUENCE [LARGE SCALE GENOMIC DNA]</scope>
    <source>
        <strain evidence="9 10">Msa</strain>
    </source>
</reference>
<protein>
    <recommendedName>
        <fullName evidence="3 7">Flagella basal body P-ring formation protein FlgA</fullName>
    </recommendedName>
</protein>
<gene>
    <name evidence="9" type="primary">flgA</name>
    <name evidence="9" type="ORF">D9V74_01590</name>
</gene>
<dbReference type="InterPro" id="IPR039246">
    <property type="entry name" value="Flagellar_FlgA"/>
</dbReference>
<dbReference type="Gene3D" id="2.30.30.760">
    <property type="match status" value="1"/>
</dbReference>
<dbReference type="PANTHER" id="PTHR36307:SF1">
    <property type="entry name" value="FLAGELLA BASAL BODY P-RING FORMATION PROTEIN FLGA"/>
    <property type="match status" value="1"/>
</dbReference>
<evidence type="ECO:0000259" key="8">
    <source>
        <dbReference type="SMART" id="SM00858"/>
    </source>
</evidence>
<keyword evidence="9" id="KW-0282">Flagellum</keyword>
<name>A0A4D6YE57_9GAMM</name>
<reference evidence="9 10" key="2">
    <citation type="submission" date="2019-05" db="EMBL/GenBank/DDBJ databases">
        <title>Genome evolution of the obligate endosymbiont Buchnera aphidicola.</title>
        <authorList>
            <person name="Moran N.A."/>
        </authorList>
    </citation>
    <scope>NUCLEOTIDE SEQUENCE [LARGE SCALE GENOMIC DNA]</scope>
    <source>
        <strain evidence="9 10">Msa</strain>
    </source>
</reference>
<accession>A0A4D6YE57</accession>
<keyword evidence="4" id="KW-0732">Signal</keyword>
<dbReference type="InterPro" id="IPR017585">
    <property type="entry name" value="SAF_FlgA"/>
</dbReference>
<keyword evidence="9" id="KW-0966">Cell projection</keyword>
<evidence type="ECO:0000313" key="9">
    <source>
        <dbReference type="EMBL" id="QCI23870.1"/>
    </source>
</evidence>
<dbReference type="Pfam" id="PF13144">
    <property type="entry name" value="ChapFlgA"/>
    <property type="match status" value="1"/>
</dbReference>
<dbReference type="AlphaFoldDB" id="A0A4D6YE57"/>
<dbReference type="EMBL" id="CP034864">
    <property type="protein sequence ID" value="QCI23870.1"/>
    <property type="molecule type" value="Genomic_DNA"/>
</dbReference>
<dbReference type="OrthoDB" id="7065435at2"/>
<keyword evidence="9" id="KW-0969">Cilium</keyword>
<comment type="subcellular location">
    <subcellularLocation>
        <location evidence="1 7">Periplasm</location>
    </subcellularLocation>
</comment>
<dbReference type="PANTHER" id="PTHR36307">
    <property type="entry name" value="FLAGELLA BASAL BODY P-RING FORMATION PROTEIN FLGA"/>
    <property type="match status" value="1"/>
</dbReference>
<comment type="similarity">
    <text evidence="2 7">Belongs to the FlgA family.</text>
</comment>
<evidence type="ECO:0000256" key="7">
    <source>
        <dbReference type="RuleBase" id="RU362063"/>
    </source>
</evidence>
<dbReference type="Gene3D" id="3.90.1210.10">
    <property type="entry name" value="Antifreeze-like/N-acetylneuraminic acid synthase C-terminal domain"/>
    <property type="match status" value="1"/>
</dbReference>
<keyword evidence="5 7" id="KW-0574">Periplasm</keyword>
<dbReference type="SMART" id="SM00858">
    <property type="entry name" value="SAF"/>
    <property type="match status" value="1"/>
</dbReference>
<feature type="domain" description="SAF" evidence="8">
    <location>
        <begin position="105"/>
        <end position="167"/>
    </location>
</feature>
<sequence>MKIIIYFILFVMFFSINSVSSATRQIDSSILTHKIYNFFKKEKFFKDFREDSIDILIRTPLKKKIYCEKPILSLVSYIRNSNIVDLMLTCNKKKYYLTVEIQSVGKYIVANKYIPHGTKIQASDLKILTGRLDQLPHHTYRRKKDVIGRVNSRDIFPLQPITTFMIHPVWLVRVNQQVKIIIQGKNFTISSEAKSLNNGSENEMVRVKTNTGKIIQGIVNKKGEVIIFFKKYVFFD</sequence>
<dbReference type="CDD" id="cd11614">
    <property type="entry name" value="SAF_CpaB_FlgA_like"/>
    <property type="match status" value="1"/>
</dbReference>
<evidence type="ECO:0000256" key="4">
    <source>
        <dbReference type="ARBA" id="ARBA00022729"/>
    </source>
</evidence>
<dbReference type="RefSeq" id="WP_158362664.1">
    <property type="nucleotide sequence ID" value="NZ_CP034864.1"/>
</dbReference>
<comment type="function">
    <text evidence="6 7">Involved in the assembly process of the P-ring formation. It may associate with FlgF on the rod constituting a structure essential for the P-ring assembly or may act as a modulator protein for the P-ring assembly.</text>
</comment>
<dbReference type="Proteomes" id="UP000298745">
    <property type="component" value="Chromosome"/>
</dbReference>
<dbReference type="NCBIfam" id="TIGR03170">
    <property type="entry name" value="flgA_cterm"/>
    <property type="match status" value="1"/>
</dbReference>
<dbReference type="InterPro" id="IPR013974">
    <property type="entry name" value="SAF"/>
</dbReference>
<evidence type="ECO:0000256" key="1">
    <source>
        <dbReference type="ARBA" id="ARBA00004418"/>
    </source>
</evidence>
<evidence type="ECO:0000256" key="2">
    <source>
        <dbReference type="ARBA" id="ARBA00010474"/>
    </source>
</evidence>
<proteinExistence type="inferred from homology"/>
<evidence type="ECO:0000313" key="10">
    <source>
        <dbReference type="Proteomes" id="UP000298745"/>
    </source>
</evidence>
<evidence type="ECO:0000256" key="5">
    <source>
        <dbReference type="ARBA" id="ARBA00022764"/>
    </source>
</evidence>
<evidence type="ECO:0000256" key="6">
    <source>
        <dbReference type="ARBA" id="ARBA00025643"/>
    </source>
</evidence>